<comment type="caution">
    <text evidence="3">The sequence shown here is derived from an EMBL/GenBank/DDBJ whole genome shotgun (WGS) entry which is preliminary data.</text>
</comment>
<sequence>MRRIVILLMAASAIVGAASKSYAISEYGTIFLLIRPGARASGMGSAFAAVADDASATYFNPAGLAFLTEHEITYMYSQWLPEFAPDLYYMFSSYVHPLGEWGVVGGNVTWLSYGKQVRTNEEGEELGEFYAYDIAPAVSYGMKLSESVGVGANLKYIYSHLADLGTGVEQGKGTGSSYALDLGILYKGPVPYLTLAGVLQNLGPNISYISPEESDPLARNLRLGFAYRLLDDEISRLTVAGEVTKVLVALGDDLGYEFDEAVKHVGAEYIYYDIFALRTGYVYDKIGRIQGPTFGVGFNVKFFMFDFAMEPGGEVQHDNKKFSLGARF</sequence>
<evidence type="ECO:0000259" key="2">
    <source>
        <dbReference type="Pfam" id="PF19572"/>
    </source>
</evidence>
<feature type="domain" description="Type IX secretion system protein PorV" evidence="2">
    <location>
        <begin position="28"/>
        <end position="249"/>
    </location>
</feature>
<organism evidence="3 4">
    <name type="scientific">candidate division TA06 bacterium DG_24</name>
    <dbReference type="NCBI Taxonomy" id="1703770"/>
    <lineage>
        <taxon>Bacteria</taxon>
        <taxon>Bacteria division TA06</taxon>
    </lineage>
</organism>
<gene>
    <name evidence="3" type="ORF">AMJ39_01130</name>
</gene>
<dbReference type="EMBL" id="LIZS01000004">
    <property type="protein sequence ID" value="KPJ54360.1"/>
    <property type="molecule type" value="Genomic_DNA"/>
</dbReference>
<accession>A0A0S7WW10</accession>
<proteinExistence type="predicted"/>
<feature type="chain" id="PRO_5006639681" description="Type IX secretion system protein PorV domain-containing protein" evidence="1">
    <location>
        <begin position="18"/>
        <end position="328"/>
    </location>
</feature>
<dbReference type="Pfam" id="PF19572">
    <property type="entry name" value="PorV"/>
    <property type="match status" value="1"/>
</dbReference>
<dbReference type="STRING" id="1703770.AMJ39_01130"/>
<feature type="signal peptide" evidence="1">
    <location>
        <begin position="1"/>
        <end position="17"/>
    </location>
</feature>
<dbReference type="Proteomes" id="UP000052008">
    <property type="component" value="Unassembled WGS sequence"/>
</dbReference>
<protein>
    <recommendedName>
        <fullName evidence="2">Type IX secretion system protein PorV domain-containing protein</fullName>
    </recommendedName>
</protein>
<keyword evidence="1" id="KW-0732">Signal</keyword>
<dbReference type="NCBIfam" id="NF033709">
    <property type="entry name" value="PorV_fam"/>
    <property type="match status" value="1"/>
</dbReference>
<evidence type="ECO:0000313" key="3">
    <source>
        <dbReference type="EMBL" id="KPJ54360.1"/>
    </source>
</evidence>
<dbReference type="AlphaFoldDB" id="A0A0S7WW10"/>
<dbReference type="SUPFAM" id="SSF56935">
    <property type="entry name" value="Porins"/>
    <property type="match status" value="1"/>
</dbReference>
<evidence type="ECO:0000313" key="4">
    <source>
        <dbReference type="Proteomes" id="UP000052008"/>
    </source>
</evidence>
<name>A0A0S7WW10_UNCT6</name>
<dbReference type="InterPro" id="IPR045741">
    <property type="entry name" value="PorV"/>
</dbReference>
<evidence type="ECO:0000256" key="1">
    <source>
        <dbReference type="SAM" id="SignalP"/>
    </source>
</evidence>
<reference evidence="3 4" key="1">
    <citation type="journal article" date="2015" name="Microbiome">
        <title>Genomic resolution of linkages in carbon, nitrogen, and sulfur cycling among widespread estuary sediment bacteria.</title>
        <authorList>
            <person name="Baker B.J."/>
            <person name="Lazar C.S."/>
            <person name="Teske A.P."/>
            <person name="Dick G.J."/>
        </authorList>
    </citation>
    <scope>NUCLEOTIDE SEQUENCE [LARGE SCALE GENOMIC DNA]</scope>
    <source>
        <strain evidence="3">DG_24</strain>
    </source>
</reference>
<dbReference type="Gene3D" id="2.40.160.60">
    <property type="entry name" value="Outer membrane protein transport protein (OMPP1/FadL/TodX)"/>
    <property type="match status" value="1"/>
</dbReference>